<reference evidence="3 4" key="1">
    <citation type="submission" date="2016-12" db="EMBL/GenBank/DDBJ databases">
        <title>The new phylogeny of genus Mycobacterium.</title>
        <authorList>
            <person name="Tortoli E."/>
            <person name="Trovato A."/>
            <person name="Cirillo D.M."/>
        </authorList>
    </citation>
    <scope>NUCLEOTIDE SEQUENCE [LARGE SCALE GENOMIC DNA]</scope>
    <source>
        <strain evidence="3 4">DSM 44624</strain>
    </source>
</reference>
<keyword evidence="2" id="KW-0614">Plasmid</keyword>
<dbReference type="InterPro" id="IPR050483">
    <property type="entry name" value="CoA-transferase_III_domain"/>
</dbReference>
<dbReference type="Gene3D" id="3.40.50.10540">
    <property type="entry name" value="Crotonobetainyl-coa:carnitine coa-transferase, domain 1"/>
    <property type="match status" value="3"/>
</dbReference>
<evidence type="ECO:0000313" key="3">
    <source>
        <dbReference type="EMBL" id="ORA40207.1"/>
    </source>
</evidence>
<dbReference type="InterPro" id="IPR023606">
    <property type="entry name" value="CoA-Trfase_III_dom_1_sf"/>
</dbReference>
<dbReference type="GO" id="GO:0008410">
    <property type="term" value="F:CoA-transferase activity"/>
    <property type="evidence" value="ECO:0007669"/>
    <property type="project" value="TreeGrafter"/>
</dbReference>
<keyword evidence="5" id="KW-1185">Reference proteome</keyword>
<proteinExistence type="predicted"/>
<dbReference type="Proteomes" id="UP000467379">
    <property type="component" value="Plasmid pJCM12687"/>
</dbReference>
<evidence type="ECO:0000313" key="2">
    <source>
        <dbReference type="EMBL" id="BBZ15497.1"/>
    </source>
</evidence>
<dbReference type="RefSeq" id="WP_083130589.1">
    <property type="nucleotide sequence ID" value="NZ_AP022607.1"/>
</dbReference>
<reference evidence="2 5" key="2">
    <citation type="journal article" date="2019" name="Emerg. Microbes Infect.">
        <title>Comprehensive subspecies identification of 175 nontuberculous mycobacteria species based on 7547 genomic profiles.</title>
        <authorList>
            <person name="Matsumoto Y."/>
            <person name="Kinjo T."/>
            <person name="Motooka D."/>
            <person name="Nabeya D."/>
            <person name="Jung N."/>
            <person name="Uechi K."/>
            <person name="Horii T."/>
            <person name="Iida T."/>
            <person name="Fujita J."/>
            <person name="Nakamura S."/>
        </authorList>
    </citation>
    <scope>NUCLEOTIDE SEQUENCE [LARGE SCALE GENOMIC DNA]</scope>
    <source>
        <strain evidence="2 5">JCM 12687</strain>
        <plasmid evidence="2">pJCM12687</plasmid>
    </source>
</reference>
<reference evidence="2" key="3">
    <citation type="submission" date="2020-02" db="EMBL/GenBank/DDBJ databases">
        <authorList>
            <person name="Matsumoto Y."/>
            <person name="Motooka D."/>
            <person name="Nakamura S."/>
        </authorList>
    </citation>
    <scope>NUCLEOTIDE SEQUENCE</scope>
    <source>
        <strain evidence="2">JCM 12687</strain>
        <plasmid evidence="2">pJCM12687</plasmid>
    </source>
</reference>
<accession>A0A7I7WF55</accession>
<sequence>MTSSRSVELLRSLGPVVVLGTGQAAVTAAQILRVLGAQVATGPDLNAAQAGLSRAADAVICDVVAEGASSRYIDEVAERSSGVWVTVSAFGLDGPRGGLPGSDLLCAAAGGLLSTVSDQNGHYYPMPGRQALKVAGQMAALALLHAMSLRLEGAPSVHLDVSAQEAVAFCSIQQEVAHRLYECRGPAGASRYATPSGVFRCTDGEIGIIVLDDHQWRRASEVLGQPTWPAEYPTVIDRLANRDVINAAVSQWTCERSKFDCEELLQSGGVAAVALRTLEDVRTSDQFRLRDFIRDDADALRTATLPGLVTHGTPRQRRTNERNALSALRVVEASNVLAGPLAGAILGAMGAQVVRLEEQQRLDIYRRNGPFKHGVPGQERAAYFLMANYCKRSVYRGIGGDQGRAEQICRWADVLLENLGARRLQQLGVRSTQMFADAGKSSVSISGFGRTGPCADYKAYAPNVHAFGGLAKTVQEKCQAEVTVRTSFADYCVAVWGATVAAAWWLGADHGCAFDLSMAEVVAAKLDGIGLSGVDADTPDGCAELLVRCPDGSQVAVATAHTLPFGVVADALGIDADNVVVSQAAGAVVVDMSAAADGPTGQEILDNAAGSGIAMTALPVLTPEQVLDDSQLTQRGFVVELDHPEVEKAFIFALPWKEAGRPRTGYRRAPLLAEDDEWMDEMLKRSGDFVGTSNA</sequence>
<dbReference type="Proteomes" id="UP000192441">
    <property type="component" value="Unassembled WGS sequence"/>
</dbReference>
<dbReference type="PANTHER" id="PTHR48207:SF3">
    <property type="entry name" value="SUCCINATE--HYDROXYMETHYLGLUTARATE COA-TRANSFERASE"/>
    <property type="match status" value="1"/>
</dbReference>
<dbReference type="InterPro" id="IPR003673">
    <property type="entry name" value="CoA-Trfase_fam_III"/>
</dbReference>
<dbReference type="SUPFAM" id="SSF89796">
    <property type="entry name" value="CoA-transferase family III (CaiB/BaiF)"/>
    <property type="match status" value="2"/>
</dbReference>
<geneLocation type="plasmid" evidence="2 5">
    <name>pJCM12687</name>
</geneLocation>
<dbReference type="PANTHER" id="PTHR48207">
    <property type="entry name" value="SUCCINATE--HYDROXYMETHYLGLUTARATE COA-TRANSFERASE"/>
    <property type="match status" value="1"/>
</dbReference>
<dbReference type="Gene3D" id="3.30.1540.10">
    <property type="entry name" value="formyl-coa transferase, domain 3"/>
    <property type="match status" value="1"/>
</dbReference>
<protein>
    <recommendedName>
        <fullName evidence="6">CoA transferase</fullName>
    </recommendedName>
</protein>
<evidence type="ECO:0000313" key="5">
    <source>
        <dbReference type="Proteomes" id="UP000467379"/>
    </source>
</evidence>
<evidence type="ECO:0000256" key="1">
    <source>
        <dbReference type="ARBA" id="ARBA00022679"/>
    </source>
</evidence>
<dbReference type="OrthoDB" id="4592483at2"/>
<evidence type="ECO:0000313" key="4">
    <source>
        <dbReference type="Proteomes" id="UP000192441"/>
    </source>
</evidence>
<gene>
    <name evidence="3" type="ORF">BST20_06465</name>
    <name evidence="2" type="ORF">MBRA_56920</name>
</gene>
<dbReference type="EMBL" id="AP022607">
    <property type="protein sequence ID" value="BBZ15497.1"/>
    <property type="molecule type" value="Genomic_DNA"/>
</dbReference>
<dbReference type="InterPro" id="IPR044855">
    <property type="entry name" value="CoA-Trfase_III_dom3_sf"/>
</dbReference>
<keyword evidence="1" id="KW-0808">Transferase</keyword>
<dbReference type="EMBL" id="MVHM01000002">
    <property type="protein sequence ID" value="ORA40207.1"/>
    <property type="molecule type" value="Genomic_DNA"/>
</dbReference>
<name>A0A7I7WF55_9MYCO</name>
<dbReference type="Pfam" id="PF02515">
    <property type="entry name" value="CoA_transf_3"/>
    <property type="match status" value="2"/>
</dbReference>
<organism evidence="3 4">
    <name type="scientific">Mycobacterium branderi</name>
    <dbReference type="NCBI Taxonomy" id="43348"/>
    <lineage>
        <taxon>Bacteria</taxon>
        <taxon>Bacillati</taxon>
        <taxon>Actinomycetota</taxon>
        <taxon>Actinomycetes</taxon>
        <taxon>Mycobacteriales</taxon>
        <taxon>Mycobacteriaceae</taxon>
        <taxon>Mycobacterium</taxon>
    </lineage>
</organism>
<dbReference type="AlphaFoldDB" id="A0A7I7WF55"/>
<evidence type="ECO:0008006" key="6">
    <source>
        <dbReference type="Google" id="ProtNLM"/>
    </source>
</evidence>